<sequence length="72" mass="8546">MIRKQAWQDGRIRRRLRNGAAVRAPTLFPPELWSIRAVQFPPELWSIYDCVQYSFPVHRIRSKHGTEDGRAR</sequence>
<gene>
    <name evidence="1" type="ORF">M513_13853</name>
</gene>
<accession>A0A085LJX3</accession>
<evidence type="ECO:0000313" key="2">
    <source>
        <dbReference type="Proteomes" id="UP000030764"/>
    </source>
</evidence>
<reference evidence="1 2" key="1">
    <citation type="journal article" date="2014" name="Nat. Genet.">
        <title>Genome and transcriptome of the porcine whipworm Trichuris suis.</title>
        <authorList>
            <person name="Jex A.R."/>
            <person name="Nejsum P."/>
            <person name="Schwarz E.M."/>
            <person name="Hu L."/>
            <person name="Young N.D."/>
            <person name="Hall R.S."/>
            <person name="Korhonen P.K."/>
            <person name="Liao S."/>
            <person name="Thamsborg S."/>
            <person name="Xia J."/>
            <person name="Xu P."/>
            <person name="Wang S."/>
            <person name="Scheerlinck J.P."/>
            <person name="Hofmann A."/>
            <person name="Sternberg P.W."/>
            <person name="Wang J."/>
            <person name="Gasser R.B."/>
        </authorList>
    </citation>
    <scope>NUCLEOTIDE SEQUENCE [LARGE SCALE GENOMIC DNA]</scope>
    <source>
        <strain evidence="1">DCEP-RM93M</strain>
    </source>
</reference>
<proteinExistence type="predicted"/>
<protein>
    <submittedName>
        <fullName evidence="1">Uncharacterized protein</fullName>
    </submittedName>
</protein>
<dbReference type="EMBL" id="KL363591">
    <property type="protein sequence ID" value="KFD45269.1"/>
    <property type="molecule type" value="Genomic_DNA"/>
</dbReference>
<evidence type="ECO:0000313" key="1">
    <source>
        <dbReference type="EMBL" id="KFD45269.1"/>
    </source>
</evidence>
<organism evidence="1 2">
    <name type="scientific">Trichuris suis</name>
    <name type="common">pig whipworm</name>
    <dbReference type="NCBI Taxonomy" id="68888"/>
    <lineage>
        <taxon>Eukaryota</taxon>
        <taxon>Metazoa</taxon>
        <taxon>Ecdysozoa</taxon>
        <taxon>Nematoda</taxon>
        <taxon>Enoplea</taxon>
        <taxon>Dorylaimia</taxon>
        <taxon>Trichinellida</taxon>
        <taxon>Trichuridae</taxon>
        <taxon>Trichuris</taxon>
    </lineage>
</organism>
<name>A0A085LJX3_9BILA</name>
<dbReference type="AlphaFoldDB" id="A0A085LJX3"/>
<keyword evidence="2" id="KW-1185">Reference proteome</keyword>
<dbReference type="Proteomes" id="UP000030764">
    <property type="component" value="Unassembled WGS sequence"/>
</dbReference>